<dbReference type="EMBL" id="CP067422">
    <property type="protein sequence ID" value="QQP93560.1"/>
    <property type="molecule type" value="Genomic_DNA"/>
</dbReference>
<dbReference type="CDD" id="cd08054">
    <property type="entry name" value="gp6"/>
    <property type="match status" value="1"/>
</dbReference>
<dbReference type="Pfam" id="PF05135">
    <property type="entry name" value="Phage_connect_1"/>
    <property type="match status" value="1"/>
</dbReference>
<protein>
    <submittedName>
        <fullName evidence="1">Phage head-tail connector protein</fullName>
    </submittedName>
</protein>
<accession>A0ABX7BHF2</accession>
<evidence type="ECO:0000313" key="1">
    <source>
        <dbReference type="EMBL" id="QQP93560.1"/>
    </source>
</evidence>
<geneLocation type="plasmid" evidence="1 2">
    <name>pTT6-2</name>
</geneLocation>
<reference evidence="1" key="1">
    <citation type="submission" date="2021-02" db="EMBL/GenBank/DDBJ databases">
        <title>Skermanella TT6 skin isolate.</title>
        <authorList>
            <person name="Lee K."/>
            <person name="Ganzorig M."/>
        </authorList>
    </citation>
    <scope>NUCLEOTIDE SEQUENCE</scope>
    <source>
        <strain evidence="1">TT6</strain>
    </source>
</reference>
<dbReference type="Gene3D" id="1.10.3230.30">
    <property type="entry name" value="Phage gp6-like head-tail connector protein"/>
    <property type="match status" value="1"/>
</dbReference>
<dbReference type="Proteomes" id="UP000595197">
    <property type="component" value="Plasmid pTT6-2"/>
</dbReference>
<dbReference type="NCBIfam" id="TIGR01560">
    <property type="entry name" value="put_DNA_pack"/>
    <property type="match status" value="1"/>
</dbReference>
<name>A0ABX7BHF2_9PROT</name>
<dbReference type="InterPro" id="IPR021146">
    <property type="entry name" value="Phage_gp6-like_head-tail"/>
</dbReference>
<keyword evidence="1" id="KW-0614">Plasmid</keyword>
<proteinExistence type="predicted"/>
<evidence type="ECO:0000313" key="2">
    <source>
        <dbReference type="Proteomes" id="UP000595197"/>
    </source>
</evidence>
<organism evidence="1 2">
    <name type="scientific">Skermanella cutis</name>
    <dbReference type="NCBI Taxonomy" id="2775420"/>
    <lineage>
        <taxon>Bacteria</taxon>
        <taxon>Pseudomonadati</taxon>
        <taxon>Pseudomonadota</taxon>
        <taxon>Alphaproteobacteria</taxon>
        <taxon>Rhodospirillales</taxon>
        <taxon>Azospirillaceae</taxon>
        <taxon>Skermanella</taxon>
    </lineage>
</organism>
<dbReference type="RefSeq" id="WP_201083208.1">
    <property type="nucleotide sequence ID" value="NZ_CP067422.1"/>
</dbReference>
<sequence>MSYRIITPAAGLPVSLEDLKAHLRIDHEDEDALLFGYLAAATGHVETILNRPLLATVMETVLPGFPCGPIDLHGRTIAVESITYLDGAEVEQTVNPSIYRLSTASEPGRVYLRTNAVWPATACAPDAVRIRYLSGFGTDPSDIPEAIRHALLLLVALWHSERLPVSVGAAVNKIPFGIECLIAPYKLVSF</sequence>
<dbReference type="NCBIfam" id="TIGR02215">
    <property type="entry name" value="phage_chp_gp8"/>
    <property type="match status" value="1"/>
</dbReference>
<dbReference type="InterPro" id="IPR006450">
    <property type="entry name" value="Phage_HK97_gp6-like"/>
</dbReference>
<gene>
    <name evidence="1" type="ORF">IGS68_33610</name>
</gene>
<keyword evidence="2" id="KW-1185">Reference proteome</keyword>
<dbReference type="InterPro" id="IPR011738">
    <property type="entry name" value="Phage_CHP"/>
</dbReference>